<proteinExistence type="predicted"/>
<dbReference type="InterPro" id="IPR003772">
    <property type="entry name" value="YceD"/>
</dbReference>
<protein>
    <submittedName>
        <fullName evidence="1">DUF177 domain-containing protein</fullName>
    </submittedName>
</protein>
<name>A0A9D9I653_9BACT</name>
<dbReference type="Pfam" id="PF02620">
    <property type="entry name" value="YceD"/>
    <property type="match status" value="1"/>
</dbReference>
<reference evidence="1" key="1">
    <citation type="submission" date="2020-10" db="EMBL/GenBank/DDBJ databases">
        <authorList>
            <person name="Gilroy R."/>
        </authorList>
    </citation>
    <scope>NUCLEOTIDE SEQUENCE</scope>
    <source>
        <strain evidence="1">B1-15692</strain>
    </source>
</reference>
<dbReference type="EMBL" id="JADIMH010000014">
    <property type="protein sequence ID" value="MBO8466671.1"/>
    <property type="molecule type" value="Genomic_DNA"/>
</dbReference>
<comment type="caution">
    <text evidence="1">The sequence shown here is derived from an EMBL/GenBank/DDBJ whole genome shotgun (WGS) entry which is preliminary data.</text>
</comment>
<dbReference type="Proteomes" id="UP000823660">
    <property type="component" value="Unassembled WGS sequence"/>
</dbReference>
<evidence type="ECO:0000313" key="1">
    <source>
        <dbReference type="EMBL" id="MBO8466671.1"/>
    </source>
</evidence>
<dbReference type="AlphaFoldDB" id="A0A9D9I653"/>
<organism evidence="1 2">
    <name type="scientific">Candidatus Cryptobacteroides faecipullorum</name>
    <dbReference type="NCBI Taxonomy" id="2840764"/>
    <lineage>
        <taxon>Bacteria</taxon>
        <taxon>Pseudomonadati</taxon>
        <taxon>Bacteroidota</taxon>
        <taxon>Bacteroidia</taxon>
        <taxon>Bacteroidales</taxon>
        <taxon>Candidatus Cryptobacteroides</taxon>
    </lineage>
</organism>
<accession>A0A9D9I653</accession>
<reference evidence="1" key="2">
    <citation type="journal article" date="2021" name="PeerJ">
        <title>Extensive microbial diversity within the chicken gut microbiome revealed by metagenomics and culture.</title>
        <authorList>
            <person name="Gilroy R."/>
            <person name="Ravi A."/>
            <person name="Getino M."/>
            <person name="Pursley I."/>
            <person name="Horton D.L."/>
            <person name="Alikhan N.F."/>
            <person name="Baker D."/>
            <person name="Gharbi K."/>
            <person name="Hall N."/>
            <person name="Watson M."/>
            <person name="Adriaenssens E.M."/>
            <person name="Foster-Nyarko E."/>
            <person name="Jarju S."/>
            <person name="Secka A."/>
            <person name="Antonio M."/>
            <person name="Oren A."/>
            <person name="Chaudhuri R.R."/>
            <person name="La Ragione R."/>
            <person name="Hildebrand F."/>
            <person name="Pallen M.J."/>
        </authorList>
    </citation>
    <scope>NUCLEOTIDE SEQUENCE</scope>
    <source>
        <strain evidence="1">B1-15692</strain>
    </source>
</reference>
<sequence length="175" mass="19402">MEKADFLIPVNGLASGKTFYRWTAGREFFEEFENSDILDAALSVDAEVDKSGNYIGVDFHISGDLTVECDRCLGDLSIPVDSVGKLSVKFGDEEEYGYSADEDGRETVFIPRTDTDLDLRQIIYDYACLALPMLKVHAEGECDPEVTGRLGIRQDQPEPEDAGNPFSALKDIFKS</sequence>
<gene>
    <name evidence="1" type="ORF">IAB99_02770</name>
</gene>
<evidence type="ECO:0000313" key="2">
    <source>
        <dbReference type="Proteomes" id="UP000823660"/>
    </source>
</evidence>